<sequence length="1281" mass="144507">MANLSEDIQCASFDTPSPMLDRTDFASWQQCIRLYCRGKENGVNILKSIDEGPFQMGTFQETLAEGNEGALHLDNVKMLLEDLELTKEDRKSQLYDDFEHFHHNKGETIHDYYVRFAKLINDMRNIKMTMSKMQLNSKFVNNMLPEWGRFVTAVKLNRGLRDSNYDKLYAYLKQHEAHANENKMMLDRFTQHTMDPLALMSNVSHQQYYSQSSTTPPSTYVPPHLADNTQLDSGLSSMDNLIENLTNTLALLTQSYKTGQGNNARGAGAASYGGAQNRVGNANPGQARQVKCYNCNGIGHIARNCTQPKRPQNSEYFKDKMLLMQAQENGVALDKELLLFIAGGQDNAIDEDVDEQPIQDLALNVDNVFQADNCDAFDYDVDEAPMAQTMFMANLSSADPVYDEASPYDSDILSEVHYHDHYQDAVCEHHEEHEMHDDVQPNYALTKEIKEMKDIFEELEAEVDQNVLYLNKHANSHCVFMNCMKPHTIVQYHVSENWKAELSKLRDKVQKDDHTELVKRFSNLEITQLTEEVTVLQEQNELFRAENEKVKQHYKELYDSIKIIHAKHIEQTTALLTENENLKAQIHENLKCNTIESVNPRVLTPGSTCPKAFNQRDIKHAPTPLIKKKQVTFKEQCDTLNSNTHKHVDQLHTQKTNVPVPPSTGVSCCTNTSGSQPRSNTKKNRISPAKGVNQKKVEEYPRINKSNLRTTNHVDSSSISKRTVVQIILWYLDSGCSKHMTGDRSRLKNFVNKFIGTVRFGNDHFGAIMGYGHYMIGDSVISHYVEGLGYNRFSVGQFCDSDLEVVFGKYSCYVRDTDGVELIKEMTSEDLGKLQPTADIGIFVGYTPSRKGYRIYNKRTRRIMETIHIQFDELTEHMAPVKLCTGPAPTFLTLGQISSGLIPNPVPAAPYVPPINKELEILFQPMFDEYLEPTRVERPVSPAPAVSVSVTLAGTPSSTTIDQDAPSPSHSPSSSALQSLKFAKPSSEASSSGILLENALFLSTQTLHHLWEWSKDQRLIILWQSLSAIKLDEYGDVLKNKARLAAKGYRQEEGIDFEESFAPVARIKAIRIFIANTATLSVLKKLSGVVYSFSKSLSSFTRSRTLAKFALEILKKFGIDSCDPVDNNTPHMVDRLKLDEDPLGIPVDQTRFRSMVGSLMYLTASRPDLVFVVCMCARYQASLTKNHLDALKRVFRYLRGTINWGLWYPKDTAMALTAYANADHASCQDTRRSTSGSAQFLGDKLVSWSSKKQKSTAISTIEASLSHSRAHSLDAVLRYFG</sequence>
<feature type="compositionally biased region" description="Polar residues" evidence="2">
    <location>
        <begin position="664"/>
        <end position="679"/>
    </location>
</feature>
<evidence type="ECO:0000313" key="5">
    <source>
        <dbReference type="Proteomes" id="UP001151760"/>
    </source>
</evidence>
<dbReference type="SMART" id="SM00343">
    <property type="entry name" value="ZnF_C2HC"/>
    <property type="match status" value="1"/>
</dbReference>
<keyword evidence="1" id="KW-0862">Zinc</keyword>
<dbReference type="SUPFAM" id="SSF57756">
    <property type="entry name" value="Retrovirus zinc finger-like domains"/>
    <property type="match status" value="1"/>
</dbReference>
<dbReference type="EMBL" id="BQNB010020984">
    <property type="protein sequence ID" value="GJU01641.1"/>
    <property type="molecule type" value="Genomic_DNA"/>
</dbReference>
<keyword evidence="1" id="KW-0479">Metal-binding</keyword>
<protein>
    <submittedName>
        <fullName evidence="4">Retrovirus-related pol polyprotein from transposon TNT 1-94</fullName>
    </submittedName>
</protein>
<accession>A0ABQ5IPF3</accession>
<reference evidence="4" key="1">
    <citation type="journal article" date="2022" name="Int. J. Mol. Sci.">
        <title>Draft Genome of Tanacetum Coccineum: Genomic Comparison of Closely Related Tanacetum-Family Plants.</title>
        <authorList>
            <person name="Yamashiro T."/>
            <person name="Shiraishi A."/>
            <person name="Nakayama K."/>
            <person name="Satake H."/>
        </authorList>
    </citation>
    <scope>NUCLEOTIDE SEQUENCE</scope>
</reference>
<feature type="compositionally biased region" description="Low complexity" evidence="2">
    <location>
        <begin position="966"/>
        <end position="975"/>
    </location>
</feature>
<feature type="region of interest" description="Disordered" evidence="2">
    <location>
        <begin position="655"/>
        <end position="696"/>
    </location>
</feature>
<dbReference type="CDD" id="cd09272">
    <property type="entry name" value="RNase_HI_RT_Ty1"/>
    <property type="match status" value="1"/>
</dbReference>
<dbReference type="Pfam" id="PF00098">
    <property type="entry name" value="zf-CCHC"/>
    <property type="match status" value="1"/>
</dbReference>
<evidence type="ECO:0000256" key="2">
    <source>
        <dbReference type="SAM" id="MobiDB-lite"/>
    </source>
</evidence>
<reference evidence="4" key="2">
    <citation type="submission" date="2022-01" db="EMBL/GenBank/DDBJ databases">
        <authorList>
            <person name="Yamashiro T."/>
            <person name="Shiraishi A."/>
            <person name="Satake H."/>
            <person name="Nakayama K."/>
        </authorList>
    </citation>
    <scope>NUCLEOTIDE SEQUENCE</scope>
</reference>
<comment type="caution">
    <text evidence="4">The sequence shown here is derived from an EMBL/GenBank/DDBJ whole genome shotgun (WGS) entry which is preliminary data.</text>
</comment>
<dbReference type="InterPro" id="IPR036875">
    <property type="entry name" value="Znf_CCHC_sf"/>
</dbReference>
<dbReference type="PANTHER" id="PTHR11439:SF509">
    <property type="entry name" value="RNA-DIRECTED DNA POLYMERASE"/>
    <property type="match status" value="1"/>
</dbReference>
<feature type="domain" description="CCHC-type" evidence="3">
    <location>
        <begin position="291"/>
        <end position="307"/>
    </location>
</feature>
<dbReference type="Gene3D" id="4.10.60.10">
    <property type="entry name" value="Zinc finger, CCHC-type"/>
    <property type="match status" value="1"/>
</dbReference>
<gene>
    <name evidence="4" type="ORF">Tco_1111979</name>
</gene>
<name>A0ABQ5IPF3_9ASTR</name>
<keyword evidence="5" id="KW-1185">Reference proteome</keyword>
<dbReference type="PANTHER" id="PTHR11439">
    <property type="entry name" value="GAG-POL-RELATED RETROTRANSPOSON"/>
    <property type="match status" value="1"/>
</dbReference>
<dbReference type="Pfam" id="PF25597">
    <property type="entry name" value="SH3_retrovirus"/>
    <property type="match status" value="1"/>
</dbReference>
<evidence type="ECO:0000313" key="4">
    <source>
        <dbReference type="EMBL" id="GJU01641.1"/>
    </source>
</evidence>
<feature type="region of interest" description="Disordered" evidence="2">
    <location>
        <begin position="956"/>
        <end position="978"/>
    </location>
</feature>
<dbReference type="Proteomes" id="UP001151760">
    <property type="component" value="Unassembled WGS sequence"/>
</dbReference>
<proteinExistence type="predicted"/>
<dbReference type="InterPro" id="IPR054722">
    <property type="entry name" value="PolX-like_BBD"/>
</dbReference>
<dbReference type="InterPro" id="IPR057670">
    <property type="entry name" value="SH3_retrovirus"/>
</dbReference>
<evidence type="ECO:0000259" key="3">
    <source>
        <dbReference type="PROSITE" id="PS50158"/>
    </source>
</evidence>
<dbReference type="Pfam" id="PF22936">
    <property type="entry name" value="Pol_BBD"/>
    <property type="match status" value="1"/>
</dbReference>
<keyword evidence="1" id="KW-0863">Zinc-finger</keyword>
<organism evidence="4 5">
    <name type="scientific">Tanacetum coccineum</name>
    <dbReference type="NCBI Taxonomy" id="301880"/>
    <lineage>
        <taxon>Eukaryota</taxon>
        <taxon>Viridiplantae</taxon>
        <taxon>Streptophyta</taxon>
        <taxon>Embryophyta</taxon>
        <taxon>Tracheophyta</taxon>
        <taxon>Spermatophyta</taxon>
        <taxon>Magnoliopsida</taxon>
        <taxon>eudicotyledons</taxon>
        <taxon>Gunneridae</taxon>
        <taxon>Pentapetalae</taxon>
        <taxon>asterids</taxon>
        <taxon>campanulids</taxon>
        <taxon>Asterales</taxon>
        <taxon>Asteraceae</taxon>
        <taxon>Asteroideae</taxon>
        <taxon>Anthemideae</taxon>
        <taxon>Anthemidinae</taxon>
        <taxon>Tanacetum</taxon>
    </lineage>
</organism>
<evidence type="ECO:0000256" key="1">
    <source>
        <dbReference type="PROSITE-ProRule" id="PRU00047"/>
    </source>
</evidence>
<dbReference type="InterPro" id="IPR001878">
    <property type="entry name" value="Znf_CCHC"/>
</dbReference>
<dbReference type="PROSITE" id="PS50158">
    <property type="entry name" value="ZF_CCHC"/>
    <property type="match status" value="1"/>
</dbReference>